<accession>A0A177BA21</accession>
<evidence type="ECO:0000313" key="2">
    <source>
        <dbReference type="Proteomes" id="UP000078046"/>
    </source>
</evidence>
<name>A0A177BA21_9BILA</name>
<keyword evidence="2" id="KW-1185">Reference proteome</keyword>
<dbReference type="AlphaFoldDB" id="A0A177BA21"/>
<sequence>MIDTLVTLEDCDLIDLDTCFEGCTEDDWLLKGTQSYRASEMAMNMDAYYKSISEVPERFLKDAVLSTVKKKFIVILLVRGKEVLESLLSTTRGPKESDGPEIKKNYYIKLKINLISFKTTGKDNTVNT</sequence>
<evidence type="ECO:0000313" key="1">
    <source>
        <dbReference type="EMBL" id="OAF70493.1"/>
    </source>
</evidence>
<reference evidence="1 2" key="1">
    <citation type="submission" date="2016-04" db="EMBL/GenBank/DDBJ databases">
        <title>The genome of Intoshia linei affirms orthonectids as highly simplified spiralians.</title>
        <authorList>
            <person name="Mikhailov K.V."/>
            <person name="Slusarev G.S."/>
            <person name="Nikitin M.A."/>
            <person name="Logacheva M.D."/>
            <person name="Penin A."/>
            <person name="Aleoshin V."/>
            <person name="Panchin Y.V."/>
        </authorList>
    </citation>
    <scope>NUCLEOTIDE SEQUENCE [LARGE SCALE GENOMIC DNA]</scope>
    <source>
        <strain evidence="1">Intl2013</strain>
        <tissue evidence="1">Whole animal</tissue>
    </source>
</reference>
<gene>
    <name evidence="1" type="ORF">A3Q56_01739</name>
</gene>
<dbReference type="EMBL" id="LWCA01000142">
    <property type="protein sequence ID" value="OAF70493.1"/>
    <property type="molecule type" value="Genomic_DNA"/>
</dbReference>
<organism evidence="1 2">
    <name type="scientific">Intoshia linei</name>
    <dbReference type="NCBI Taxonomy" id="1819745"/>
    <lineage>
        <taxon>Eukaryota</taxon>
        <taxon>Metazoa</taxon>
        <taxon>Spiralia</taxon>
        <taxon>Lophotrochozoa</taxon>
        <taxon>Mesozoa</taxon>
        <taxon>Orthonectida</taxon>
        <taxon>Rhopaluridae</taxon>
        <taxon>Intoshia</taxon>
    </lineage>
</organism>
<comment type="caution">
    <text evidence="1">The sequence shown here is derived from an EMBL/GenBank/DDBJ whole genome shotgun (WGS) entry which is preliminary data.</text>
</comment>
<protein>
    <submittedName>
        <fullName evidence="1">Uncharacterized protein</fullName>
    </submittedName>
</protein>
<proteinExistence type="predicted"/>
<dbReference type="Proteomes" id="UP000078046">
    <property type="component" value="Unassembled WGS sequence"/>
</dbReference>